<proteinExistence type="predicted"/>
<evidence type="ECO:0000313" key="1">
    <source>
        <dbReference type="EMBL" id="KIH52706.1"/>
    </source>
</evidence>
<dbReference type="PANTHER" id="PTHR10974">
    <property type="entry name" value="FI08016P-RELATED"/>
    <property type="match status" value="1"/>
</dbReference>
<sequence length="212" mass="24270">MGYFDEHPLIWKDFEKAGYTTYYAEDYPVFNLFSYLAKGFRRKPVHHYFSVHREEREAFFDSSNAGLTDWVESVAMDRNCKEAGVPEEFCMCYPETVVDINSQLIQRLSRELISQLNGLLAAHKDCARLTLSKVRHATKVEDEFAGVEAKYRITVEATPSLGVFEALMLYNKAANTSAVRGNVNRVNSYGNQSICVHEPELRKYCYCTSTAE</sequence>
<dbReference type="EMBL" id="KN742981">
    <property type="protein sequence ID" value="KIH52706.1"/>
    <property type="molecule type" value="Genomic_DNA"/>
</dbReference>
<dbReference type="Proteomes" id="UP000054047">
    <property type="component" value="Unassembled WGS sequence"/>
</dbReference>
<protein>
    <submittedName>
        <fullName evidence="1">Uncharacterized protein</fullName>
    </submittedName>
</protein>
<dbReference type="Pfam" id="PF02995">
    <property type="entry name" value="DUF229"/>
    <property type="match status" value="2"/>
</dbReference>
<name>A0A0C2G6K6_9BILA</name>
<dbReference type="PANTHER" id="PTHR10974:SF48">
    <property type="entry name" value="SULFATASE DOMAIN-CONTAINING PROTEIN"/>
    <property type="match status" value="1"/>
</dbReference>
<dbReference type="GO" id="GO:0005615">
    <property type="term" value="C:extracellular space"/>
    <property type="evidence" value="ECO:0007669"/>
    <property type="project" value="TreeGrafter"/>
</dbReference>
<dbReference type="OrthoDB" id="5871276at2759"/>
<accession>A0A0C2G6K6</accession>
<reference evidence="1 2" key="1">
    <citation type="submission" date="2013-12" db="EMBL/GenBank/DDBJ databases">
        <title>Draft genome of the parsitic nematode Ancylostoma duodenale.</title>
        <authorList>
            <person name="Mitreva M."/>
        </authorList>
    </citation>
    <scope>NUCLEOTIDE SEQUENCE [LARGE SCALE GENOMIC DNA]</scope>
    <source>
        <strain evidence="1 2">Zhejiang</strain>
    </source>
</reference>
<dbReference type="AlphaFoldDB" id="A0A0C2G6K6"/>
<dbReference type="InterPro" id="IPR004245">
    <property type="entry name" value="DUF229"/>
</dbReference>
<keyword evidence="2" id="KW-1185">Reference proteome</keyword>
<gene>
    <name evidence="1" type="ORF">ANCDUO_17190</name>
</gene>
<organism evidence="1 2">
    <name type="scientific">Ancylostoma duodenale</name>
    <dbReference type="NCBI Taxonomy" id="51022"/>
    <lineage>
        <taxon>Eukaryota</taxon>
        <taxon>Metazoa</taxon>
        <taxon>Ecdysozoa</taxon>
        <taxon>Nematoda</taxon>
        <taxon>Chromadorea</taxon>
        <taxon>Rhabditida</taxon>
        <taxon>Rhabditina</taxon>
        <taxon>Rhabditomorpha</taxon>
        <taxon>Strongyloidea</taxon>
        <taxon>Ancylostomatidae</taxon>
        <taxon>Ancylostomatinae</taxon>
        <taxon>Ancylostoma</taxon>
    </lineage>
</organism>
<evidence type="ECO:0000313" key="2">
    <source>
        <dbReference type="Proteomes" id="UP000054047"/>
    </source>
</evidence>